<protein>
    <recommendedName>
        <fullName evidence="3">F-box domain-containing protein</fullName>
    </recommendedName>
</protein>
<evidence type="ECO:0008006" key="3">
    <source>
        <dbReference type="Google" id="ProtNLM"/>
    </source>
</evidence>
<dbReference type="EMBL" id="CAVMBE010000009">
    <property type="protein sequence ID" value="CAK3888072.1"/>
    <property type="molecule type" value="Genomic_DNA"/>
</dbReference>
<keyword evidence="2" id="KW-1185">Reference proteome</keyword>
<proteinExistence type="predicted"/>
<accession>A0AAI8YUK1</accession>
<reference evidence="1" key="1">
    <citation type="submission" date="2023-11" db="EMBL/GenBank/DDBJ databases">
        <authorList>
            <person name="Alioto T."/>
            <person name="Alioto T."/>
            <person name="Gomez Garrido J."/>
        </authorList>
    </citation>
    <scope>NUCLEOTIDE SEQUENCE</scope>
</reference>
<organism evidence="1 2">
    <name type="scientific">Lecanosticta acicola</name>
    <dbReference type="NCBI Taxonomy" id="111012"/>
    <lineage>
        <taxon>Eukaryota</taxon>
        <taxon>Fungi</taxon>
        <taxon>Dikarya</taxon>
        <taxon>Ascomycota</taxon>
        <taxon>Pezizomycotina</taxon>
        <taxon>Dothideomycetes</taxon>
        <taxon>Dothideomycetidae</taxon>
        <taxon>Mycosphaerellales</taxon>
        <taxon>Mycosphaerellaceae</taxon>
        <taxon>Lecanosticta</taxon>
    </lineage>
</organism>
<comment type="caution">
    <text evidence="1">The sequence shown here is derived from an EMBL/GenBank/DDBJ whole genome shotgun (WGS) entry which is preliminary data.</text>
</comment>
<dbReference type="Proteomes" id="UP001296104">
    <property type="component" value="Unassembled WGS sequence"/>
</dbReference>
<name>A0AAI8YUK1_9PEZI</name>
<sequence>MTAIEKLPEELLLCILEHVDNPAPSTLKNRHEPSLELTSSHVRPYKEVSLVSQRWRRIVLPLLFKFSRLRLHVSPESHWLACEVCGERSEFRQGSSSLPSNIDAHHAALFKHARAVGDGIAISCGTSEEKLAEDASLQWAGRFYHCLKDFLVFVQANQLSSSIHSFVLMTDQTYEQAHVRFPHQDATTKDHRYRASAELWHHLFSVIDPARVVLVAPPSDMAALTNSAIDRFGAWAFSDMNFHILEVSTQKQGDVSTAGPAHPSALDFSELSYEPQGFPGVAESSILNMRSWSHLALNEGSFLKAYGTYEYFERGPPSLIFSIKSCIASNTQDSPSRPKRRTKLEHLRSVTYTALLPFAGHLDFRAFLPYIDELDVMIAPGPDSNILNDKSRVGKAELADCWQEFSSAYHVITRPFRTFDIQPDGMPKLQRFVCRDLWLPALQEDLDHVFVPLCLPVWAEMEPGVFVRQQAGPPEHLWNG</sequence>
<evidence type="ECO:0000313" key="1">
    <source>
        <dbReference type="EMBL" id="CAK3888072.1"/>
    </source>
</evidence>
<dbReference type="AlphaFoldDB" id="A0AAI8YUK1"/>
<evidence type="ECO:0000313" key="2">
    <source>
        <dbReference type="Proteomes" id="UP001296104"/>
    </source>
</evidence>
<gene>
    <name evidence="1" type="ORF">LECACI_7A002259</name>
</gene>